<organism evidence="2 3">
    <name type="scientific">Desulfomonile tiedjei</name>
    <dbReference type="NCBI Taxonomy" id="2358"/>
    <lineage>
        <taxon>Bacteria</taxon>
        <taxon>Pseudomonadati</taxon>
        <taxon>Thermodesulfobacteriota</taxon>
        <taxon>Desulfomonilia</taxon>
        <taxon>Desulfomonilales</taxon>
        <taxon>Desulfomonilaceae</taxon>
        <taxon>Desulfomonile</taxon>
    </lineage>
</organism>
<dbReference type="Proteomes" id="UP000807825">
    <property type="component" value="Unassembled WGS sequence"/>
</dbReference>
<evidence type="ECO:0008006" key="4">
    <source>
        <dbReference type="Google" id="ProtNLM"/>
    </source>
</evidence>
<gene>
    <name evidence="2" type="ORF">HY912_22390</name>
</gene>
<sequence length="132" mass="14329">MKRRLGYKLLVIALCSWVAVTHMCAGTKSLECMLKTFTHSASCPCCAGFEPLAWPGMPDCEGFMDQEREGASEPMRTDSGAERCCKVCSSLPFVVVNYSFPFPMADSSAVAEMSLLVPDPGFTASLFKPPQS</sequence>
<name>A0A9D6Z2I2_9BACT</name>
<evidence type="ECO:0000256" key="1">
    <source>
        <dbReference type="SAM" id="SignalP"/>
    </source>
</evidence>
<evidence type="ECO:0000313" key="2">
    <source>
        <dbReference type="EMBL" id="MBI5252253.1"/>
    </source>
</evidence>
<dbReference type="AlphaFoldDB" id="A0A9D6Z2I2"/>
<feature type="chain" id="PRO_5039600671" description="Lipoprotein" evidence="1">
    <location>
        <begin position="25"/>
        <end position="132"/>
    </location>
</feature>
<evidence type="ECO:0000313" key="3">
    <source>
        <dbReference type="Proteomes" id="UP000807825"/>
    </source>
</evidence>
<feature type="signal peptide" evidence="1">
    <location>
        <begin position="1"/>
        <end position="24"/>
    </location>
</feature>
<accession>A0A9D6Z2I2</accession>
<keyword evidence="1" id="KW-0732">Signal</keyword>
<comment type="caution">
    <text evidence="2">The sequence shown here is derived from an EMBL/GenBank/DDBJ whole genome shotgun (WGS) entry which is preliminary data.</text>
</comment>
<protein>
    <recommendedName>
        <fullName evidence="4">Lipoprotein</fullName>
    </recommendedName>
</protein>
<proteinExistence type="predicted"/>
<dbReference type="EMBL" id="JACRDE010000583">
    <property type="protein sequence ID" value="MBI5252253.1"/>
    <property type="molecule type" value="Genomic_DNA"/>
</dbReference>
<reference evidence="2" key="1">
    <citation type="submission" date="2020-07" db="EMBL/GenBank/DDBJ databases">
        <title>Huge and variable diversity of episymbiotic CPR bacteria and DPANN archaea in groundwater ecosystems.</title>
        <authorList>
            <person name="He C.Y."/>
            <person name="Keren R."/>
            <person name="Whittaker M."/>
            <person name="Farag I.F."/>
            <person name="Doudna J."/>
            <person name="Cate J.H.D."/>
            <person name="Banfield J.F."/>
        </authorList>
    </citation>
    <scope>NUCLEOTIDE SEQUENCE</scope>
    <source>
        <strain evidence="2">NC_groundwater_1664_Pr3_B-0.1um_52_9</strain>
    </source>
</reference>